<evidence type="ECO:0000256" key="8">
    <source>
        <dbReference type="SAM" id="Phobius"/>
    </source>
</evidence>
<feature type="non-terminal residue" evidence="10">
    <location>
        <position position="1"/>
    </location>
</feature>
<keyword evidence="4 8" id="KW-1133">Transmembrane helix</keyword>
<dbReference type="PROSITE" id="PS51225">
    <property type="entry name" value="MARVEL"/>
    <property type="match status" value="1"/>
</dbReference>
<keyword evidence="11" id="KW-1185">Reference proteome</keyword>
<feature type="transmembrane region" description="Helical" evidence="8">
    <location>
        <begin position="91"/>
        <end position="113"/>
    </location>
</feature>
<feature type="transmembrane region" description="Helical" evidence="8">
    <location>
        <begin position="125"/>
        <end position="149"/>
    </location>
</feature>
<feature type="domain" description="MARVEL" evidence="9">
    <location>
        <begin position="41"/>
        <end position="192"/>
    </location>
</feature>
<dbReference type="GO" id="GO:0030672">
    <property type="term" value="C:synaptic vesicle membrane"/>
    <property type="evidence" value="ECO:0007669"/>
    <property type="project" value="TreeGrafter"/>
</dbReference>
<dbReference type="InterPro" id="IPR008253">
    <property type="entry name" value="Marvel"/>
</dbReference>
<gene>
    <name evidence="10" type="primary">SYNGR2</name>
    <name evidence="10" type="ORF">G0U57_011122</name>
</gene>
<dbReference type="OrthoDB" id="10041611at2759"/>
<evidence type="ECO:0000259" key="9">
    <source>
        <dbReference type="PROSITE" id="PS51225"/>
    </source>
</evidence>
<evidence type="ECO:0000256" key="2">
    <source>
        <dbReference type="ARBA" id="ARBA00010252"/>
    </source>
</evidence>
<dbReference type="PANTHER" id="PTHR10838:SF19">
    <property type="entry name" value="SYNAPTOGYRIN-2 LIKE PROTEIN-RELATED"/>
    <property type="match status" value="1"/>
</dbReference>
<evidence type="ECO:0000256" key="3">
    <source>
        <dbReference type="ARBA" id="ARBA00022692"/>
    </source>
</evidence>
<name>A0A8T1T6Y0_CHESE</name>
<evidence type="ECO:0000256" key="1">
    <source>
        <dbReference type="ARBA" id="ARBA00004141"/>
    </source>
</evidence>
<keyword evidence="3 6" id="KW-0812">Transmembrane</keyword>
<evidence type="ECO:0000256" key="5">
    <source>
        <dbReference type="ARBA" id="ARBA00023136"/>
    </source>
</evidence>
<keyword evidence="5 6" id="KW-0472">Membrane</keyword>
<dbReference type="EMBL" id="JAHGAV010000029">
    <property type="protein sequence ID" value="KAG6936839.1"/>
    <property type="molecule type" value="Genomic_DNA"/>
</dbReference>
<dbReference type="PIRSF" id="PIRSF011282">
    <property type="entry name" value="Synaptogyrin"/>
    <property type="match status" value="1"/>
</dbReference>
<organism evidence="10 11">
    <name type="scientific">Chelydra serpentina</name>
    <name type="common">Snapping turtle</name>
    <name type="synonym">Testudo serpentina</name>
    <dbReference type="NCBI Taxonomy" id="8475"/>
    <lineage>
        <taxon>Eukaryota</taxon>
        <taxon>Metazoa</taxon>
        <taxon>Chordata</taxon>
        <taxon>Craniata</taxon>
        <taxon>Vertebrata</taxon>
        <taxon>Euteleostomi</taxon>
        <taxon>Archelosauria</taxon>
        <taxon>Testudinata</taxon>
        <taxon>Testudines</taxon>
        <taxon>Cryptodira</taxon>
        <taxon>Durocryptodira</taxon>
        <taxon>Americhelydia</taxon>
        <taxon>Chelydroidea</taxon>
        <taxon>Chelydridae</taxon>
        <taxon>Chelydra</taxon>
    </lineage>
</organism>
<reference evidence="10 11" key="1">
    <citation type="journal article" date="2020" name="G3 (Bethesda)">
        <title>Draft Genome of the Common Snapping Turtle, Chelydra serpentina, a Model for Phenotypic Plasticity in Reptiles.</title>
        <authorList>
            <person name="Das D."/>
            <person name="Singh S.K."/>
            <person name="Bierstedt J."/>
            <person name="Erickson A."/>
            <person name="Galli G.L.J."/>
            <person name="Crossley D.A. 2nd"/>
            <person name="Rhen T."/>
        </authorList>
    </citation>
    <scope>NUCLEOTIDE SEQUENCE [LARGE SCALE GENOMIC DNA]</scope>
    <source>
        <strain evidence="10">KW</strain>
    </source>
</reference>
<evidence type="ECO:0000256" key="6">
    <source>
        <dbReference type="PROSITE-ProRule" id="PRU00581"/>
    </source>
</evidence>
<evidence type="ECO:0000256" key="7">
    <source>
        <dbReference type="SAM" id="MobiDB-lite"/>
    </source>
</evidence>
<dbReference type="PANTHER" id="PTHR10838">
    <property type="entry name" value="SYNAPTOGYRIN"/>
    <property type="match status" value="1"/>
</dbReference>
<dbReference type="Pfam" id="PF01284">
    <property type="entry name" value="MARVEL"/>
    <property type="match status" value="1"/>
</dbReference>
<dbReference type="AlphaFoldDB" id="A0A8T1T6Y0"/>
<accession>A0A8T1T6Y0</accession>
<evidence type="ECO:0000256" key="4">
    <source>
        <dbReference type="ARBA" id="ARBA00022989"/>
    </source>
</evidence>
<dbReference type="Proteomes" id="UP000765507">
    <property type="component" value="Unassembled WGS sequence"/>
</dbReference>
<evidence type="ECO:0000313" key="11">
    <source>
        <dbReference type="Proteomes" id="UP000765507"/>
    </source>
</evidence>
<feature type="transmembrane region" description="Helical" evidence="8">
    <location>
        <begin position="169"/>
        <end position="188"/>
    </location>
</feature>
<sequence>RGTRGSSRAGRRRARPGGGSMESGGAYGADKAGGTFDLLRFLQRPQVLVRLLSAVFALIVFSCIIGEGYTNPHDTEQLHCIFHQNEDACRYGIGIGVLGFLACVAFFTIDIYFPQISSATDRKYLVMADLGFSALWTFLWFVGFCFLTNQWAMTLPIDVHLGADSARAAIAFSFFSIFSWGFLITFALQRYRMGVEDFTNSYVDPTPDPSTPYSIYPNVFFCGAGAVS</sequence>
<protein>
    <submittedName>
        <fullName evidence="10">Synaptogyrin 2</fullName>
    </submittedName>
</protein>
<dbReference type="InterPro" id="IPR016579">
    <property type="entry name" value="Synaptogyrin"/>
</dbReference>
<feature type="region of interest" description="Disordered" evidence="7">
    <location>
        <begin position="1"/>
        <end position="26"/>
    </location>
</feature>
<evidence type="ECO:0000313" key="10">
    <source>
        <dbReference type="EMBL" id="KAG6936839.1"/>
    </source>
</evidence>
<feature type="compositionally biased region" description="Gly residues" evidence="7">
    <location>
        <begin position="16"/>
        <end position="26"/>
    </location>
</feature>
<feature type="compositionally biased region" description="Basic residues" evidence="7">
    <location>
        <begin position="1"/>
        <end position="15"/>
    </location>
</feature>
<comment type="caution">
    <text evidence="10">The sequence shown here is derived from an EMBL/GenBank/DDBJ whole genome shotgun (WGS) entry which is preliminary data.</text>
</comment>
<comment type="similarity">
    <text evidence="2">Belongs to the synaptogyrin family.</text>
</comment>
<feature type="transmembrane region" description="Helical" evidence="8">
    <location>
        <begin position="47"/>
        <end position="69"/>
    </location>
</feature>
<proteinExistence type="inferred from homology"/>
<dbReference type="GO" id="GO:0031594">
    <property type="term" value="C:neuromuscular junction"/>
    <property type="evidence" value="ECO:0007669"/>
    <property type="project" value="TreeGrafter"/>
</dbReference>
<comment type="subcellular location">
    <subcellularLocation>
        <location evidence="1">Membrane</location>
        <topology evidence="1">Multi-pass membrane protein</topology>
    </subcellularLocation>
</comment>